<keyword evidence="9" id="KW-0407">Ion channel</keyword>
<evidence type="ECO:0000256" key="1">
    <source>
        <dbReference type="ARBA" id="ARBA00004141"/>
    </source>
</evidence>
<feature type="transmembrane region" description="Helical" evidence="10">
    <location>
        <begin position="59"/>
        <end position="82"/>
    </location>
</feature>
<keyword evidence="3 10" id="KW-0812">Transmembrane</keyword>
<dbReference type="EMBL" id="CAJB01000327">
    <property type="protein sequence ID" value="CCH78997.1"/>
    <property type="molecule type" value="Genomic_DNA"/>
</dbReference>
<dbReference type="Proteomes" id="UP000035721">
    <property type="component" value="Unassembled WGS sequence"/>
</dbReference>
<name>A0A077M1N8_9MICO</name>
<evidence type="ECO:0000256" key="2">
    <source>
        <dbReference type="ARBA" id="ARBA00022448"/>
    </source>
</evidence>
<keyword evidence="5" id="KW-0406">Ion transport</keyword>
<feature type="transmembrane region" description="Helical" evidence="10">
    <location>
        <begin position="236"/>
        <end position="255"/>
    </location>
</feature>
<sequence length="261" mass="25425">MPVSGVVFAAIALGSAGVGDVVVLAVASGVATVLAWPVVGRHSVYAVPHVSLGTPGLGGLVPWAVVGALPCAAAAIALNVVARRAMGAQPGPSWRLPIATTLAMLSVGVATVWWPGLPGNGKGLVELAIRPAQVSPEAGRAAATFAVLLVLKIVLTGLCLRGGIVGGLLTPALATGAALGAAVGLCLVALTGGGMTVGAETAAVAAYGLVGAAGVLSVSHRSALFATVMVWELTHVAWPVVVACAVCAVLARLAARAVGRG</sequence>
<evidence type="ECO:0000256" key="8">
    <source>
        <dbReference type="ARBA" id="ARBA00023214"/>
    </source>
</evidence>
<feature type="transmembrane region" description="Helical" evidence="10">
    <location>
        <begin position="94"/>
        <end position="114"/>
    </location>
</feature>
<feature type="transmembrane region" description="Helical" evidence="10">
    <location>
        <begin position="204"/>
        <end position="224"/>
    </location>
</feature>
<evidence type="ECO:0000256" key="5">
    <source>
        <dbReference type="ARBA" id="ARBA00023065"/>
    </source>
</evidence>
<keyword evidence="7" id="KW-0869">Chloride channel</keyword>
<gene>
    <name evidence="11" type="ORF">BN12_3930002</name>
</gene>
<evidence type="ECO:0000256" key="10">
    <source>
        <dbReference type="SAM" id="Phobius"/>
    </source>
</evidence>
<reference evidence="11 12" key="1">
    <citation type="journal article" date="2013" name="ISME J.">
        <title>A metabolic model for members of the genus Tetrasphaera involved in enhanced biological phosphorus removal.</title>
        <authorList>
            <person name="Kristiansen R."/>
            <person name="Nguyen H.T.T."/>
            <person name="Saunders A.M."/>
            <person name="Nielsen J.L."/>
            <person name="Wimmer R."/>
            <person name="Le V.Q."/>
            <person name="McIlroy S.J."/>
            <person name="Petrovski S."/>
            <person name="Seviour R.J."/>
            <person name="Calteau A."/>
            <person name="Nielsen K.L."/>
            <person name="Nielsen P.H."/>
        </authorList>
    </citation>
    <scope>NUCLEOTIDE SEQUENCE [LARGE SCALE GENOMIC DNA]</scope>
    <source>
        <strain evidence="11 12">T1-X7</strain>
    </source>
</reference>
<organism evidence="11 12">
    <name type="scientific">Nostocoides japonicum T1-X7</name>
    <dbReference type="NCBI Taxonomy" id="1194083"/>
    <lineage>
        <taxon>Bacteria</taxon>
        <taxon>Bacillati</taxon>
        <taxon>Actinomycetota</taxon>
        <taxon>Actinomycetes</taxon>
        <taxon>Micrococcales</taxon>
        <taxon>Intrasporangiaceae</taxon>
        <taxon>Nostocoides</taxon>
    </lineage>
</organism>
<protein>
    <submittedName>
        <fullName evidence="11">Uncharacterized protein</fullName>
    </submittedName>
</protein>
<keyword evidence="4 10" id="KW-1133">Transmembrane helix</keyword>
<dbReference type="Gene3D" id="1.10.3080.10">
    <property type="entry name" value="Clc chloride channel"/>
    <property type="match status" value="1"/>
</dbReference>
<comment type="caution">
    <text evidence="11">The sequence shown here is derived from an EMBL/GenBank/DDBJ whole genome shotgun (WGS) entry which is preliminary data.</text>
</comment>
<evidence type="ECO:0000256" key="7">
    <source>
        <dbReference type="ARBA" id="ARBA00023173"/>
    </source>
</evidence>
<proteinExistence type="predicted"/>
<evidence type="ECO:0000256" key="3">
    <source>
        <dbReference type="ARBA" id="ARBA00022692"/>
    </source>
</evidence>
<evidence type="ECO:0000256" key="6">
    <source>
        <dbReference type="ARBA" id="ARBA00023136"/>
    </source>
</evidence>
<dbReference type="AlphaFoldDB" id="A0A077M1N8"/>
<dbReference type="GO" id="GO:0005254">
    <property type="term" value="F:chloride channel activity"/>
    <property type="evidence" value="ECO:0007669"/>
    <property type="project" value="UniProtKB-KW"/>
</dbReference>
<keyword evidence="6 10" id="KW-0472">Membrane</keyword>
<accession>A0A077M1N8</accession>
<dbReference type="InterPro" id="IPR050368">
    <property type="entry name" value="ClC-type_chloride_channel"/>
</dbReference>
<dbReference type="PANTHER" id="PTHR43427">
    <property type="entry name" value="CHLORIDE CHANNEL PROTEIN CLC-E"/>
    <property type="match status" value="1"/>
</dbReference>
<dbReference type="Pfam" id="PF00654">
    <property type="entry name" value="Voltage_CLC"/>
    <property type="match status" value="1"/>
</dbReference>
<evidence type="ECO:0000256" key="9">
    <source>
        <dbReference type="ARBA" id="ARBA00023303"/>
    </source>
</evidence>
<evidence type="ECO:0000256" key="4">
    <source>
        <dbReference type="ARBA" id="ARBA00022989"/>
    </source>
</evidence>
<evidence type="ECO:0000313" key="11">
    <source>
        <dbReference type="EMBL" id="CCH78997.1"/>
    </source>
</evidence>
<dbReference type="GO" id="GO:0034707">
    <property type="term" value="C:chloride channel complex"/>
    <property type="evidence" value="ECO:0007669"/>
    <property type="project" value="UniProtKB-KW"/>
</dbReference>
<dbReference type="PANTHER" id="PTHR43427:SF6">
    <property type="entry name" value="CHLORIDE CHANNEL PROTEIN CLC-E"/>
    <property type="match status" value="1"/>
</dbReference>
<feature type="transmembrane region" description="Helical" evidence="10">
    <location>
        <begin position="172"/>
        <end position="192"/>
    </location>
</feature>
<dbReference type="InterPro" id="IPR014743">
    <property type="entry name" value="Cl-channel_core"/>
</dbReference>
<keyword evidence="2" id="KW-0813">Transport</keyword>
<keyword evidence="12" id="KW-1185">Reference proteome</keyword>
<dbReference type="SUPFAM" id="SSF81340">
    <property type="entry name" value="Clc chloride channel"/>
    <property type="match status" value="1"/>
</dbReference>
<evidence type="ECO:0000313" key="12">
    <source>
        <dbReference type="Proteomes" id="UP000035721"/>
    </source>
</evidence>
<comment type="subcellular location">
    <subcellularLocation>
        <location evidence="1">Membrane</location>
        <topology evidence="1">Multi-pass membrane protein</topology>
    </subcellularLocation>
</comment>
<keyword evidence="8" id="KW-0868">Chloride</keyword>
<feature type="transmembrane region" description="Helical" evidence="10">
    <location>
        <begin position="141"/>
        <end position="160"/>
    </location>
</feature>
<dbReference type="InterPro" id="IPR001807">
    <property type="entry name" value="ClC"/>
</dbReference>